<comment type="subunit">
    <text evidence="13">Probable homooligomer; forms a double superhelical polymer. Monomer.</text>
</comment>
<name>A0A1L3HE15_9VIRU</name>
<accession>A0A1L3HE15</accession>
<evidence type="ECO:0000256" key="5">
    <source>
        <dbReference type="ARBA" id="ARBA00022497"/>
    </source>
</evidence>
<proteinExistence type="inferred from homology"/>
<dbReference type="GO" id="GO:0003723">
    <property type="term" value="F:RNA binding"/>
    <property type="evidence" value="ECO:0007669"/>
    <property type="project" value="UniProtKB-KW"/>
</dbReference>
<dbReference type="PIRSF" id="PIRSF003950">
    <property type="entry name" value="N_NairoV"/>
    <property type="match status" value="1"/>
</dbReference>
<sequence length="487" mass="54482">MSVCKMENKIEVNSKDEMNKWFEEFKKGNGLMDTFTNSYSFCENVPNLDKFVFQMASATDDAQKDSIYASALVEATKFCAPIYECAWVSSTGIVKKGLEWFEKNSGTIKSWDENYAELKVDVPKIEQLANYQQAALKWRKDIGFRVNANTAALSNKVLAEYKVPGEIVMSVKEMLSDMIRRRNLILNRGGDENPRGPVSREHVEWCREFVKGKYIMAFNPPWGDINKLGRSGIALVATGLAKLAETEGKGVFDEAKKTVEALNGYLDKHRDEVDKASADSMITNLLKHIAKAQELYKNSSALRAQGAQIDTPFSSFYWLYKAGVTPETFPTISQFLFELGKQPRGTKKMKKALLSTPMKWGKKLYELFADDSFQQNRIYMHPAVLTAGRISEMGVCFGTIPVANPDDAAQGSGHTKSILNLRTSTETNNPCAKTIVKLFEIQKTGFNIQDMDIVASEHLLHQSLVGKQSPFQNAYNVKGNATSANII</sequence>
<evidence type="ECO:0000256" key="10">
    <source>
        <dbReference type="ARBA" id="ARBA00023274"/>
    </source>
</evidence>
<evidence type="ECO:0000313" key="14">
    <source>
        <dbReference type="EMBL" id="APG38065.1"/>
    </source>
</evidence>
<dbReference type="GO" id="GO:0019029">
    <property type="term" value="C:helical viral capsid"/>
    <property type="evidence" value="ECO:0007669"/>
    <property type="project" value="UniProtKB-KW"/>
</dbReference>
<keyword evidence="10" id="KW-0687">Ribonucleoprotein</keyword>
<dbReference type="EMBL" id="KX013482">
    <property type="protein sequence ID" value="APG38065.1"/>
    <property type="molecule type" value="Viral_cRNA"/>
</dbReference>
<evidence type="ECO:0000256" key="12">
    <source>
        <dbReference type="ARBA" id="ARBA00046210"/>
    </source>
</evidence>
<dbReference type="GO" id="GO:0019013">
    <property type="term" value="C:viral nucleocapsid"/>
    <property type="evidence" value="ECO:0007669"/>
    <property type="project" value="UniProtKB-KW"/>
</dbReference>
<comment type="similarity">
    <text evidence="3">Belongs to the nairovirus nucleocapsid protein family.</text>
</comment>
<reference evidence="14" key="1">
    <citation type="journal article" date="2016" name="PLoS ONE">
        <title>Phylogeography of Crimean Congo Hemorrhagic Fever Virus.</title>
        <authorList>
            <person name="Lukashev A.N."/>
            <person name="Klimentov A.S."/>
            <person name="Smirnova S.E."/>
            <person name="Dzagurova T.K."/>
            <person name="Drexler J.F."/>
            <person name="Gmyl A.P."/>
        </authorList>
    </citation>
    <scope>NUCLEOTIDE SEQUENCE</scope>
    <source>
        <strain evidence="14">Min</strain>
    </source>
</reference>
<keyword evidence="7" id="KW-0946">Virion</keyword>
<evidence type="ECO:0000256" key="13">
    <source>
        <dbReference type="ARBA" id="ARBA00046354"/>
    </source>
</evidence>
<keyword evidence="5" id="KW-1139">Helical capsid protein</keyword>
<evidence type="ECO:0000256" key="11">
    <source>
        <dbReference type="ARBA" id="ARBA00033344"/>
    </source>
</evidence>
<evidence type="ECO:0000256" key="2">
    <source>
        <dbReference type="ARBA" id="ARBA00004328"/>
    </source>
</evidence>
<comment type="function">
    <text evidence="12">Binds dsRNA and ssRNA and probably participates in the packaging of viral genome. In the dsRNA binding mode, the nucleocapsid protein specifically binds to the vRNA panhandle secondary structure formed at the termini of viral genome. Does not discriminate between viral and nonviral RNAs through ssRNA binding mode. Displays dsDNA endonuclease activity that is sequence non-specific.</text>
</comment>
<keyword evidence="9 14" id="KW-0543">Viral nucleoprotein</keyword>
<dbReference type="GO" id="GO:1990904">
    <property type="term" value="C:ribonucleoprotein complex"/>
    <property type="evidence" value="ECO:0007669"/>
    <property type="project" value="UniProtKB-KW"/>
</dbReference>
<comment type="cofactor">
    <cofactor evidence="1">
        <name>Mn(2+)</name>
        <dbReference type="ChEBI" id="CHEBI:29035"/>
    </cofactor>
</comment>
<evidence type="ECO:0000256" key="4">
    <source>
        <dbReference type="ARBA" id="ARBA00014389"/>
    </source>
</evidence>
<organism evidence="14">
    <name type="scientific">Orthonairovirus haemorrhagiae</name>
    <dbReference type="NCBI Taxonomy" id="3052518"/>
    <lineage>
        <taxon>Viruses</taxon>
        <taxon>Riboviria</taxon>
        <taxon>Orthornavirae</taxon>
        <taxon>Negarnaviricota</taxon>
        <taxon>Polyploviricotina</taxon>
        <taxon>Bunyaviricetes</taxon>
        <taxon>Hareavirales</taxon>
        <taxon>Nairoviridae</taxon>
        <taxon>Orthonairovirus</taxon>
    </lineage>
</organism>
<evidence type="ECO:0000256" key="3">
    <source>
        <dbReference type="ARBA" id="ARBA00009355"/>
    </source>
</evidence>
<comment type="subcellular location">
    <subcellularLocation>
        <location evidence="2">Virion</location>
    </subcellularLocation>
</comment>
<evidence type="ECO:0000256" key="8">
    <source>
        <dbReference type="ARBA" id="ARBA00022884"/>
    </source>
</evidence>
<evidence type="ECO:0000256" key="9">
    <source>
        <dbReference type="ARBA" id="ARBA00023086"/>
    </source>
</evidence>
<evidence type="ECO:0000256" key="1">
    <source>
        <dbReference type="ARBA" id="ARBA00001936"/>
    </source>
</evidence>
<evidence type="ECO:0000256" key="6">
    <source>
        <dbReference type="ARBA" id="ARBA00022561"/>
    </source>
</evidence>
<keyword evidence="8" id="KW-0694">RNA-binding</keyword>
<dbReference type="Gene3D" id="1.20.58.1110">
    <property type="match status" value="1"/>
</dbReference>
<keyword evidence="6" id="KW-0167">Capsid protein</keyword>
<dbReference type="Pfam" id="PF02477">
    <property type="entry name" value="Nairo_nucleo"/>
    <property type="match status" value="1"/>
</dbReference>
<protein>
    <recommendedName>
        <fullName evidence="4">Nucleoprotein</fullName>
    </recommendedName>
    <alternativeName>
        <fullName evidence="11">Nucleocapsid protein</fullName>
    </alternativeName>
</protein>
<evidence type="ECO:0000256" key="7">
    <source>
        <dbReference type="ARBA" id="ARBA00022844"/>
    </source>
</evidence>
<dbReference type="InterPro" id="IPR003486">
    <property type="entry name" value="Nairo_nucleocap"/>
</dbReference>